<protein>
    <submittedName>
        <fullName evidence="2">Uncharacterized protein</fullName>
    </submittedName>
</protein>
<dbReference type="AlphaFoldDB" id="A0A815QBA2"/>
<dbReference type="OrthoDB" id="9997534at2759"/>
<evidence type="ECO:0000313" key="4">
    <source>
        <dbReference type="EMBL" id="CAF4330573.1"/>
    </source>
</evidence>
<dbReference type="Proteomes" id="UP000677228">
    <property type="component" value="Unassembled WGS sequence"/>
</dbReference>
<evidence type="ECO:0000313" key="3">
    <source>
        <dbReference type="EMBL" id="CAF4219232.1"/>
    </source>
</evidence>
<organism evidence="2 5">
    <name type="scientific">Didymodactylos carnosus</name>
    <dbReference type="NCBI Taxonomy" id="1234261"/>
    <lineage>
        <taxon>Eukaryota</taxon>
        <taxon>Metazoa</taxon>
        <taxon>Spiralia</taxon>
        <taxon>Gnathifera</taxon>
        <taxon>Rotifera</taxon>
        <taxon>Eurotatoria</taxon>
        <taxon>Bdelloidea</taxon>
        <taxon>Philodinida</taxon>
        <taxon>Philodinidae</taxon>
        <taxon>Didymodactylos</taxon>
    </lineage>
</organism>
<dbReference type="Proteomes" id="UP000663829">
    <property type="component" value="Unassembled WGS sequence"/>
</dbReference>
<evidence type="ECO:0000313" key="1">
    <source>
        <dbReference type="EMBL" id="CAF1417498.1"/>
    </source>
</evidence>
<evidence type="ECO:0000313" key="2">
    <source>
        <dbReference type="EMBL" id="CAF1460055.1"/>
    </source>
</evidence>
<dbReference type="Proteomes" id="UP000681722">
    <property type="component" value="Unassembled WGS sequence"/>
</dbReference>
<sequence>MPSNTIHIPSNQSYNGLIHSETFYRKQQQPRSHAVGTASQTFTKIPGLTVPFYHTQPLLYKIRFEGVCWTSHSEVTWIFLRIMVDDFVLYDDKLLPNVDTRYLVIKGATVNSDIDLMNGGHWRFTVPASVSCSKTDFIYLNAGLHMIDVGVRGEQKLPVNVVWDTLSIELVQFDRNVNIGLIPINVTLPNSSG</sequence>
<proteinExistence type="predicted"/>
<dbReference type="EMBL" id="CAJNOK010027289">
    <property type="protein sequence ID" value="CAF1417498.1"/>
    <property type="molecule type" value="Genomic_DNA"/>
</dbReference>
<dbReference type="EMBL" id="CAJNOQ010019941">
    <property type="protein sequence ID" value="CAF1460055.1"/>
    <property type="molecule type" value="Genomic_DNA"/>
</dbReference>
<keyword evidence="5" id="KW-1185">Reference proteome</keyword>
<gene>
    <name evidence="2" type="ORF">GPM918_LOCUS35044</name>
    <name evidence="1" type="ORF">OVA965_LOCUS33580</name>
    <name evidence="4" type="ORF">SRO942_LOCUS35760</name>
    <name evidence="3" type="ORF">TMI583_LOCUS34466</name>
</gene>
<name>A0A815QBA2_9BILA</name>
<reference evidence="2" key="1">
    <citation type="submission" date="2021-02" db="EMBL/GenBank/DDBJ databases">
        <authorList>
            <person name="Nowell W R."/>
        </authorList>
    </citation>
    <scope>NUCLEOTIDE SEQUENCE</scope>
</reference>
<evidence type="ECO:0000313" key="5">
    <source>
        <dbReference type="Proteomes" id="UP000663829"/>
    </source>
</evidence>
<dbReference type="EMBL" id="CAJOBA010049034">
    <property type="protein sequence ID" value="CAF4219232.1"/>
    <property type="molecule type" value="Genomic_DNA"/>
</dbReference>
<accession>A0A815QBA2</accession>
<dbReference type="EMBL" id="CAJOBC010085402">
    <property type="protein sequence ID" value="CAF4330573.1"/>
    <property type="molecule type" value="Genomic_DNA"/>
</dbReference>
<dbReference type="Proteomes" id="UP000682733">
    <property type="component" value="Unassembled WGS sequence"/>
</dbReference>
<comment type="caution">
    <text evidence="2">The sequence shown here is derived from an EMBL/GenBank/DDBJ whole genome shotgun (WGS) entry which is preliminary data.</text>
</comment>